<dbReference type="InterPro" id="IPR051719">
    <property type="entry name" value="CASTOR_mTORC1"/>
</dbReference>
<comment type="caution">
    <text evidence="3">The sequence shown here is derived from an EMBL/GenBank/DDBJ whole genome shotgun (WGS) entry which is preliminary data.</text>
</comment>
<evidence type="ECO:0000313" key="4">
    <source>
        <dbReference type="Proteomes" id="UP000011668"/>
    </source>
</evidence>
<dbReference type="PANTHER" id="PTHR31131">
    <property type="entry name" value="CHROMOSOME 1, WHOLE GENOME SHOTGUN SEQUENCE"/>
    <property type="match status" value="1"/>
</dbReference>
<protein>
    <recommendedName>
        <fullName evidence="2">CASTOR ACT domain-containing protein</fullName>
    </recommendedName>
</protein>
<dbReference type="OMA" id="HMYSSTY"/>
<dbReference type="Pfam" id="PF13840">
    <property type="entry name" value="ACT_7"/>
    <property type="match status" value="1"/>
</dbReference>
<feature type="compositionally biased region" description="Basic and acidic residues" evidence="1">
    <location>
        <begin position="335"/>
        <end position="345"/>
    </location>
</feature>
<dbReference type="Proteomes" id="UP000011668">
    <property type="component" value="Unassembled WGS sequence"/>
</dbReference>
<organism evidence="3 4">
    <name type="scientific">Thanatephorus cucumeris (strain AG1-IA)</name>
    <name type="common">Rice sheath blight fungus</name>
    <name type="synonym">Rhizoctonia solani</name>
    <dbReference type="NCBI Taxonomy" id="983506"/>
    <lineage>
        <taxon>Eukaryota</taxon>
        <taxon>Fungi</taxon>
        <taxon>Dikarya</taxon>
        <taxon>Basidiomycota</taxon>
        <taxon>Agaricomycotina</taxon>
        <taxon>Agaricomycetes</taxon>
        <taxon>Cantharellales</taxon>
        <taxon>Ceratobasidiaceae</taxon>
        <taxon>Rhizoctonia</taxon>
        <taxon>Rhizoctonia solani AG-1</taxon>
    </lineage>
</organism>
<feature type="region of interest" description="Disordered" evidence="1">
    <location>
        <begin position="327"/>
        <end position="353"/>
    </location>
</feature>
<dbReference type="GO" id="GO:0046394">
    <property type="term" value="P:carboxylic acid biosynthetic process"/>
    <property type="evidence" value="ECO:0007669"/>
    <property type="project" value="UniProtKB-ARBA"/>
</dbReference>
<keyword evidence="4" id="KW-1185">Reference proteome</keyword>
<dbReference type="AlphaFoldDB" id="L8WYG9"/>
<evidence type="ECO:0000256" key="1">
    <source>
        <dbReference type="SAM" id="MobiDB-lite"/>
    </source>
</evidence>
<dbReference type="PANTHER" id="PTHR31131:SF6">
    <property type="entry name" value="CASTOR ACT DOMAIN-CONTAINING PROTEIN"/>
    <property type="match status" value="1"/>
</dbReference>
<reference evidence="3 4" key="1">
    <citation type="journal article" date="2013" name="Nat. Commun.">
        <title>The evolution and pathogenic mechanisms of the rice sheath blight pathogen.</title>
        <authorList>
            <person name="Zheng A."/>
            <person name="Lin R."/>
            <person name="Xu L."/>
            <person name="Qin P."/>
            <person name="Tang C."/>
            <person name="Ai P."/>
            <person name="Zhang D."/>
            <person name="Liu Y."/>
            <person name="Sun Z."/>
            <person name="Feng H."/>
            <person name="Wang Y."/>
            <person name="Chen Y."/>
            <person name="Liang X."/>
            <person name="Fu R."/>
            <person name="Li Q."/>
            <person name="Zhang J."/>
            <person name="Yu X."/>
            <person name="Xie Z."/>
            <person name="Ding L."/>
            <person name="Guan P."/>
            <person name="Tang J."/>
            <person name="Liang Y."/>
            <person name="Wang S."/>
            <person name="Deng Q."/>
            <person name="Li S."/>
            <person name="Zhu J."/>
            <person name="Wang L."/>
            <person name="Liu H."/>
            <person name="Li P."/>
        </authorList>
    </citation>
    <scope>NUCLEOTIDE SEQUENCE [LARGE SCALE GENOMIC DNA]</scope>
    <source>
        <strain evidence="4">AG-1 IA</strain>
    </source>
</reference>
<evidence type="ECO:0000259" key="2">
    <source>
        <dbReference type="Pfam" id="PF13840"/>
    </source>
</evidence>
<evidence type="ECO:0000313" key="3">
    <source>
        <dbReference type="EMBL" id="ELU43141.1"/>
    </source>
</evidence>
<name>L8WYG9_THACA</name>
<sequence>MSSSAQAISNDPGERFSHRVHPGFRTLSNSHIPAGALDSHHSTRLPFYLAFSSLSSRHSRAELLSACLAPPMSFQDSPGSLPDVTITVLDIALRLCTIPRSRLPETTHYVVKQFLRQRPTFLNITLNTSELSIFAEQTTLDDFRPLARRGRLGARSGAPIEISQETWSVLQIDEDKFGDAGTRVCEISAALAHAGISILYQSSYMSDFILVCDVKSSSLPSVIALLAHAGFGLYSTDAVALTSTVSPPIIDPPTAFEERRLSVRGSLVLDGDVGTHGFGLGLELMNIDDTFALSSPKRHRSTSNSSFQSISLPPGAYTLASTISPLSSLSTESSDSEREGDEPKQRNGRITNKIPPAVEAVAADLAVIGLSEDASDSWLSRMILLMLYPNMIITPWASPSACKPRDETDLESETPAELDNHCSPDDAEEHHEEHPASPVSSMASHSPAASTSSRAEATSSTVRSQSTTLRSPRRSASPPQPFFSFTRAKGECASVVADVRLLASLFPPADRHMVLSAHELEGVDEIALTSGDVKAAMRCLTIDLPHGLDLFAALCLDAHGLVNHFSSTLHNNGINHLYSSTYKTANLLVCSGDTVHLAGLISIRRSIARTQSERKLYFDHVEHVPQNYPQADNTVLTPHGRPFFFFLLFMYAIVPTSPGCLCCRKLI</sequence>
<dbReference type="EMBL" id="AFRT01000604">
    <property type="protein sequence ID" value="ELU43141.1"/>
    <property type="molecule type" value="Genomic_DNA"/>
</dbReference>
<feature type="domain" description="CASTOR ACT" evidence="2">
    <location>
        <begin position="163"/>
        <end position="211"/>
    </location>
</feature>
<dbReference type="InterPro" id="IPR027795">
    <property type="entry name" value="CASTOR_ACT_dom"/>
</dbReference>
<gene>
    <name evidence="3" type="ORF">AG1IA_02834</name>
</gene>
<dbReference type="SUPFAM" id="SSF55021">
    <property type="entry name" value="ACT-like"/>
    <property type="match status" value="1"/>
</dbReference>
<dbReference type="OrthoDB" id="58529at2759"/>
<dbReference type="GO" id="GO:0006520">
    <property type="term" value="P:amino acid metabolic process"/>
    <property type="evidence" value="ECO:0007669"/>
    <property type="project" value="UniProtKB-ARBA"/>
</dbReference>
<feature type="compositionally biased region" description="Low complexity" evidence="1">
    <location>
        <begin position="446"/>
        <end position="464"/>
    </location>
</feature>
<proteinExistence type="predicted"/>
<dbReference type="Gene3D" id="3.30.2130.10">
    <property type="entry name" value="VC0802-like"/>
    <property type="match status" value="2"/>
</dbReference>
<accession>L8WYG9</accession>
<dbReference type="InterPro" id="IPR045865">
    <property type="entry name" value="ACT-like_dom_sf"/>
</dbReference>
<feature type="compositionally biased region" description="Basic and acidic residues" evidence="1">
    <location>
        <begin position="418"/>
        <end position="435"/>
    </location>
</feature>
<dbReference type="HOGENOM" id="CLU_026801_0_0_1"/>
<feature type="region of interest" description="Disordered" evidence="1">
    <location>
        <begin position="1"/>
        <end position="20"/>
    </location>
</feature>
<feature type="region of interest" description="Disordered" evidence="1">
    <location>
        <begin position="401"/>
        <end position="482"/>
    </location>
</feature>